<dbReference type="SUPFAM" id="SSF47095">
    <property type="entry name" value="HMG-box"/>
    <property type="match status" value="1"/>
</dbReference>
<gene>
    <name evidence="5" type="ORF">PXEA_LOCUS25278</name>
</gene>
<keyword evidence="2 3" id="KW-0539">Nucleus</keyword>
<dbReference type="GO" id="GO:0003677">
    <property type="term" value="F:DNA binding"/>
    <property type="evidence" value="ECO:0007669"/>
    <property type="project" value="UniProtKB-UniRule"/>
</dbReference>
<evidence type="ECO:0000313" key="5">
    <source>
        <dbReference type="EMBL" id="VEL31838.1"/>
    </source>
</evidence>
<organism evidence="5 6">
    <name type="scientific">Protopolystoma xenopodis</name>
    <dbReference type="NCBI Taxonomy" id="117903"/>
    <lineage>
        <taxon>Eukaryota</taxon>
        <taxon>Metazoa</taxon>
        <taxon>Spiralia</taxon>
        <taxon>Lophotrochozoa</taxon>
        <taxon>Platyhelminthes</taxon>
        <taxon>Monogenea</taxon>
        <taxon>Polyopisthocotylea</taxon>
        <taxon>Polystomatidea</taxon>
        <taxon>Polystomatidae</taxon>
        <taxon>Protopolystoma</taxon>
    </lineage>
</organism>
<dbReference type="PROSITE" id="PS50118">
    <property type="entry name" value="HMG_BOX_2"/>
    <property type="match status" value="1"/>
</dbReference>
<dbReference type="PANTHER" id="PTHR46040:SF3">
    <property type="entry name" value="HIGH MOBILITY GROUP PROTEIN 2"/>
    <property type="match status" value="1"/>
</dbReference>
<evidence type="ECO:0000259" key="4">
    <source>
        <dbReference type="PROSITE" id="PS50118"/>
    </source>
</evidence>
<dbReference type="InterPro" id="IPR009071">
    <property type="entry name" value="HMG_box_dom"/>
</dbReference>
<dbReference type="Gene3D" id="1.10.30.10">
    <property type="entry name" value="High mobility group box domain"/>
    <property type="match status" value="1"/>
</dbReference>
<dbReference type="SMART" id="SM00398">
    <property type="entry name" value="HMG"/>
    <property type="match status" value="1"/>
</dbReference>
<dbReference type="InterPro" id="IPR051965">
    <property type="entry name" value="ChromReg_NeuronalGeneExpr"/>
</dbReference>
<evidence type="ECO:0000256" key="1">
    <source>
        <dbReference type="ARBA" id="ARBA00023125"/>
    </source>
</evidence>
<dbReference type="OrthoDB" id="3213154at2759"/>
<dbReference type="InterPro" id="IPR036910">
    <property type="entry name" value="HMG_box_dom_sf"/>
</dbReference>
<proteinExistence type="predicted"/>
<dbReference type="EMBL" id="CAAALY010127118">
    <property type="protein sequence ID" value="VEL31838.1"/>
    <property type="molecule type" value="Genomic_DNA"/>
</dbReference>
<evidence type="ECO:0000313" key="6">
    <source>
        <dbReference type="Proteomes" id="UP000784294"/>
    </source>
</evidence>
<dbReference type="Pfam" id="PF00505">
    <property type="entry name" value="HMG_box"/>
    <property type="match status" value="1"/>
</dbReference>
<feature type="DNA-binding region" description="HMG box" evidence="3">
    <location>
        <begin position="9"/>
        <end position="76"/>
    </location>
</feature>
<feature type="domain" description="HMG box" evidence="4">
    <location>
        <begin position="9"/>
        <end position="76"/>
    </location>
</feature>
<keyword evidence="1 3" id="KW-0238">DNA-binding</keyword>
<reference evidence="5" key="1">
    <citation type="submission" date="2018-11" db="EMBL/GenBank/DDBJ databases">
        <authorList>
            <consortium name="Pathogen Informatics"/>
        </authorList>
    </citation>
    <scope>NUCLEOTIDE SEQUENCE</scope>
</reference>
<protein>
    <recommendedName>
        <fullName evidence="4">HMG box domain-containing protein</fullName>
    </recommendedName>
</protein>
<dbReference type="PANTHER" id="PTHR46040">
    <property type="entry name" value="HIGH MOBILITY GROUP PROTEIN 2"/>
    <property type="match status" value="1"/>
</dbReference>
<comment type="caution">
    <text evidence="5">The sequence shown here is derived from an EMBL/GenBank/DDBJ whole genome shotgun (WGS) entry which is preliminary data.</text>
</comment>
<dbReference type="GO" id="GO:0005634">
    <property type="term" value="C:nucleus"/>
    <property type="evidence" value="ECO:0007669"/>
    <property type="project" value="UniProtKB-UniRule"/>
</dbReference>
<dbReference type="GO" id="GO:0010468">
    <property type="term" value="P:regulation of gene expression"/>
    <property type="evidence" value="ECO:0007669"/>
    <property type="project" value="TreeGrafter"/>
</dbReference>
<evidence type="ECO:0000256" key="2">
    <source>
        <dbReference type="ARBA" id="ARBA00023242"/>
    </source>
</evidence>
<evidence type="ECO:0000256" key="3">
    <source>
        <dbReference type="PROSITE-ProRule" id="PRU00267"/>
    </source>
</evidence>
<name>A0A3S5BNE8_9PLAT</name>
<accession>A0A3S5BNE8</accession>
<feature type="non-terminal residue" evidence="5">
    <location>
        <position position="146"/>
    </location>
</feature>
<sequence>MPRNDPNAPAKALSSFNFFVKHKSNQNVSYGFLTFAERNKKLGIEWGSLPESDKLPFIKLAMDDRLRYKKEMEVYKKSANYKNWVVAHKGTCKKDSSLKARTKSGRDTHLPIPSITDEQFRLPIFAPDFLEFNRLREAKLRSLRKQ</sequence>
<keyword evidence="6" id="KW-1185">Reference proteome</keyword>
<dbReference type="AlphaFoldDB" id="A0A3S5BNE8"/>
<dbReference type="Proteomes" id="UP000784294">
    <property type="component" value="Unassembled WGS sequence"/>
</dbReference>